<evidence type="ECO:0000313" key="8">
    <source>
        <dbReference type="Proteomes" id="UP001474181"/>
    </source>
</evidence>
<comment type="caution">
    <text evidence="7">The sequence shown here is derived from an EMBL/GenBank/DDBJ whole genome shotgun (WGS) entry which is preliminary data.</text>
</comment>
<reference evidence="7 8" key="1">
    <citation type="submission" date="2024-06" db="EMBL/GenBank/DDBJ databases">
        <title>The Natural Products Discovery Center: Release of the First 8490 Sequenced Strains for Exploring Actinobacteria Biosynthetic Diversity.</title>
        <authorList>
            <person name="Kalkreuter E."/>
            <person name="Kautsar S.A."/>
            <person name="Yang D."/>
            <person name="Bader C.D."/>
            <person name="Teijaro C.N."/>
            <person name="Fluegel L."/>
            <person name="Davis C.M."/>
            <person name="Simpson J.R."/>
            <person name="Lauterbach L."/>
            <person name="Steele A.D."/>
            <person name="Gui C."/>
            <person name="Meng S."/>
            <person name="Li G."/>
            <person name="Viehrig K."/>
            <person name="Ye F."/>
            <person name="Su P."/>
            <person name="Kiefer A.F."/>
            <person name="Nichols A."/>
            <person name="Cepeda A.J."/>
            <person name="Yan W."/>
            <person name="Fan B."/>
            <person name="Jiang Y."/>
            <person name="Adhikari A."/>
            <person name="Zheng C.-J."/>
            <person name="Schuster L."/>
            <person name="Cowan T.M."/>
            <person name="Smanski M.J."/>
            <person name="Chevrette M.G."/>
            <person name="De Carvalho L.P.S."/>
            <person name="Shen B."/>
        </authorList>
    </citation>
    <scope>NUCLEOTIDE SEQUENCE [LARGE SCALE GENOMIC DNA]</scope>
    <source>
        <strain evidence="7 8">NPDC000234</strain>
    </source>
</reference>
<accession>A0ABV1X5Q1</accession>
<evidence type="ECO:0000256" key="3">
    <source>
        <dbReference type="ARBA" id="ARBA00023082"/>
    </source>
</evidence>
<dbReference type="CDD" id="cd06171">
    <property type="entry name" value="Sigma70_r4"/>
    <property type="match status" value="1"/>
</dbReference>
<sequence length="197" mass="22407">MTPVPRKRVRGKPFETWDDFFTAHAESLYRYARHLSYGSGGFDGESEMNVILARIKNDWDDIEPAMASGYARRALLNALISHKRVNRPHMVPLQQTSRNGEVYSVDFPDPAPTPEESTASNDLLVRILAVIHELTPEHKEVLIMTYAGHTPKQIAELLGQKPGTVRQRLRRARKEFDQACDSELLRTLTQKVTKGVR</sequence>
<dbReference type="RefSeq" id="WP_350786374.1">
    <property type="nucleotide sequence ID" value="NZ_JBEPEK010000322.1"/>
</dbReference>
<dbReference type="Gene3D" id="1.10.10.10">
    <property type="entry name" value="Winged helix-like DNA-binding domain superfamily/Winged helix DNA-binding domain"/>
    <property type="match status" value="1"/>
</dbReference>
<dbReference type="InterPro" id="IPR013249">
    <property type="entry name" value="RNA_pol_sigma70_r4_t2"/>
</dbReference>
<evidence type="ECO:0000256" key="4">
    <source>
        <dbReference type="ARBA" id="ARBA00023125"/>
    </source>
</evidence>
<dbReference type="EMBL" id="JBEPEK010000322">
    <property type="protein sequence ID" value="MER7184333.1"/>
    <property type="molecule type" value="Genomic_DNA"/>
</dbReference>
<dbReference type="InterPro" id="IPR014284">
    <property type="entry name" value="RNA_pol_sigma-70_dom"/>
</dbReference>
<dbReference type="PANTHER" id="PTHR43133">
    <property type="entry name" value="RNA POLYMERASE ECF-TYPE SIGMA FACTO"/>
    <property type="match status" value="1"/>
</dbReference>
<gene>
    <name evidence="7" type="ORF">ABT404_33530</name>
</gene>
<keyword evidence="3" id="KW-0731">Sigma factor</keyword>
<evidence type="ECO:0000256" key="2">
    <source>
        <dbReference type="ARBA" id="ARBA00023015"/>
    </source>
</evidence>
<proteinExistence type="inferred from homology"/>
<keyword evidence="5" id="KW-0804">Transcription</keyword>
<dbReference type="InterPro" id="IPR039425">
    <property type="entry name" value="RNA_pol_sigma-70-like"/>
</dbReference>
<dbReference type="PANTHER" id="PTHR43133:SF8">
    <property type="entry name" value="RNA POLYMERASE SIGMA FACTOR HI_1459-RELATED"/>
    <property type="match status" value="1"/>
</dbReference>
<comment type="similarity">
    <text evidence="1">Belongs to the sigma-70 factor family. ECF subfamily.</text>
</comment>
<dbReference type="InterPro" id="IPR036388">
    <property type="entry name" value="WH-like_DNA-bd_sf"/>
</dbReference>
<evidence type="ECO:0000256" key="5">
    <source>
        <dbReference type="ARBA" id="ARBA00023163"/>
    </source>
</evidence>
<name>A0ABV1X5Q1_9ACTN</name>
<dbReference type="InterPro" id="IPR013324">
    <property type="entry name" value="RNA_pol_sigma_r3/r4-like"/>
</dbReference>
<evidence type="ECO:0000256" key="1">
    <source>
        <dbReference type="ARBA" id="ARBA00010641"/>
    </source>
</evidence>
<keyword evidence="4" id="KW-0238">DNA-binding</keyword>
<feature type="domain" description="RNA polymerase sigma factor 70 region 4 type 2" evidence="6">
    <location>
        <begin position="125"/>
        <end position="175"/>
    </location>
</feature>
<dbReference type="Pfam" id="PF08281">
    <property type="entry name" value="Sigma70_r4_2"/>
    <property type="match status" value="1"/>
</dbReference>
<evidence type="ECO:0000313" key="7">
    <source>
        <dbReference type="EMBL" id="MER7184333.1"/>
    </source>
</evidence>
<dbReference type="NCBIfam" id="TIGR02937">
    <property type="entry name" value="sigma70-ECF"/>
    <property type="match status" value="1"/>
</dbReference>
<keyword evidence="8" id="KW-1185">Reference proteome</keyword>
<keyword evidence="2" id="KW-0805">Transcription regulation</keyword>
<dbReference type="Proteomes" id="UP001474181">
    <property type="component" value="Unassembled WGS sequence"/>
</dbReference>
<evidence type="ECO:0000259" key="6">
    <source>
        <dbReference type="Pfam" id="PF08281"/>
    </source>
</evidence>
<dbReference type="SUPFAM" id="SSF88659">
    <property type="entry name" value="Sigma3 and sigma4 domains of RNA polymerase sigma factors"/>
    <property type="match status" value="1"/>
</dbReference>
<protein>
    <submittedName>
        <fullName evidence="7">Sigma-70 family RNA polymerase sigma factor</fullName>
    </submittedName>
</protein>
<organism evidence="7 8">
    <name type="scientific">Streptomyces hyaluromycini</name>
    <dbReference type="NCBI Taxonomy" id="1377993"/>
    <lineage>
        <taxon>Bacteria</taxon>
        <taxon>Bacillati</taxon>
        <taxon>Actinomycetota</taxon>
        <taxon>Actinomycetes</taxon>
        <taxon>Kitasatosporales</taxon>
        <taxon>Streptomycetaceae</taxon>
        <taxon>Streptomyces</taxon>
    </lineage>
</organism>